<evidence type="ECO:0000256" key="4">
    <source>
        <dbReference type="ARBA" id="ARBA00022748"/>
    </source>
</evidence>
<dbReference type="Pfam" id="PF02683">
    <property type="entry name" value="DsbD_TM"/>
    <property type="match status" value="1"/>
</dbReference>
<dbReference type="InterPro" id="IPR036249">
    <property type="entry name" value="Thioredoxin-like_sf"/>
</dbReference>
<dbReference type="GO" id="GO:0015035">
    <property type="term" value="F:protein-disulfide reductase activity"/>
    <property type="evidence" value="ECO:0007669"/>
    <property type="project" value="TreeGrafter"/>
</dbReference>
<keyword evidence="3 7" id="KW-0812">Transmembrane</keyword>
<feature type="transmembrane region" description="Helical" evidence="7">
    <location>
        <begin position="87"/>
        <end position="108"/>
    </location>
</feature>
<dbReference type="GO" id="GO:0005886">
    <property type="term" value="C:plasma membrane"/>
    <property type="evidence" value="ECO:0007669"/>
    <property type="project" value="UniProtKB-SubCell"/>
</dbReference>
<feature type="transmembrane region" description="Helical" evidence="7">
    <location>
        <begin position="199"/>
        <end position="222"/>
    </location>
</feature>
<dbReference type="PANTHER" id="PTHR32234:SF0">
    <property type="entry name" value="THIOL:DISULFIDE INTERCHANGE PROTEIN DSBD"/>
    <property type="match status" value="1"/>
</dbReference>
<evidence type="ECO:0000259" key="8">
    <source>
        <dbReference type="PROSITE" id="PS51352"/>
    </source>
</evidence>
<feature type="transmembrane region" description="Helical" evidence="7">
    <location>
        <begin position="228"/>
        <end position="247"/>
    </location>
</feature>
<proteinExistence type="predicted"/>
<comment type="subcellular location">
    <subcellularLocation>
        <location evidence="1">Cell membrane</location>
        <topology evidence="1">Multi-pass membrane protein</topology>
    </subcellularLocation>
</comment>
<keyword evidence="5 7" id="KW-1133">Transmembrane helix</keyword>
<dbReference type="CDD" id="cd02953">
    <property type="entry name" value="DsbDgamma"/>
    <property type="match status" value="1"/>
</dbReference>
<sequence>MTNPHGEPFSIWLVFLMGLGLNLTPCVYPMLSVTISLFSPKKDVPGGRLASFLKACVYVLGIAVMYSTLGVAAALTGEMFGSLLQSTVVLVGLAVLLFVLALSMFGIYTFQMPAWLLNRLANQKQANFLGIFVSGLCVGIFAAPCIGPPVIALLTYVSTLGDPVFGFRLFFIMSLGLGSPYLLLATFSGWMKKLPKSGVWLVWIEHAFGIILLALALFYLLSAFQPRWISHLPIFSFLAGGIYLGFLDRTGHLSKSFTQFKHASGIAAICVSIGLFMALPRQSLAWEVYDPSQLASAQANHQPVILDFYADWCIPCHELDRYTYSDENVMQALSSFKKLKIDLTRMGSPESVEMVERFNLVGVPTVIFLDAAGKEVPETRISGFVTPEELLEIISHIPAAESSAS</sequence>
<evidence type="ECO:0000313" key="9">
    <source>
        <dbReference type="EMBL" id="PIQ86049.1"/>
    </source>
</evidence>
<keyword evidence="4" id="KW-0201">Cytochrome c-type biogenesis</keyword>
<comment type="caution">
    <text evidence="9">The sequence shown here is derived from an EMBL/GenBank/DDBJ whole genome shotgun (WGS) entry which is preliminary data.</text>
</comment>
<feature type="domain" description="Thioredoxin" evidence="8">
    <location>
        <begin position="273"/>
        <end position="399"/>
    </location>
</feature>
<dbReference type="Proteomes" id="UP000230859">
    <property type="component" value="Unassembled WGS sequence"/>
</dbReference>
<feature type="transmembrane region" description="Helical" evidence="7">
    <location>
        <begin position="128"/>
        <end position="157"/>
    </location>
</feature>
<name>A0A2H0LNQ7_9BACT</name>
<dbReference type="AlphaFoldDB" id="A0A2H0LNQ7"/>
<protein>
    <submittedName>
        <fullName evidence="9">Cytochrome C biogenesis protein</fullName>
    </submittedName>
</protein>
<reference evidence="9 10" key="1">
    <citation type="submission" date="2017-09" db="EMBL/GenBank/DDBJ databases">
        <title>Depth-based differentiation of microbial function through sediment-hosted aquifers and enrichment of novel symbionts in the deep terrestrial subsurface.</title>
        <authorList>
            <person name="Probst A.J."/>
            <person name="Ladd B."/>
            <person name="Jarett J.K."/>
            <person name="Geller-Mcgrath D.E."/>
            <person name="Sieber C.M."/>
            <person name="Emerson J.B."/>
            <person name="Anantharaman K."/>
            <person name="Thomas B.C."/>
            <person name="Malmstrom R."/>
            <person name="Stieglmeier M."/>
            <person name="Klingl A."/>
            <person name="Woyke T."/>
            <person name="Ryan C.M."/>
            <person name="Banfield J.F."/>
        </authorList>
    </citation>
    <scope>NUCLEOTIDE SEQUENCE [LARGE SCALE GENOMIC DNA]</scope>
    <source>
        <strain evidence="9">CG11_big_fil_rev_8_21_14_0_20_45_26</strain>
    </source>
</reference>
<dbReference type="GO" id="GO:0017004">
    <property type="term" value="P:cytochrome complex assembly"/>
    <property type="evidence" value="ECO:0007669"/>
    <property type="project" value="UniProtKB-KW"/>
</dbReference>
<dbReference type="SUPFAM" id="SSF52833">
    <property type="entry name" value="Thioredoxin-like"/>
    <property type="match status" value="1"/>
</dbReference>
<feature type="transmembrane region" description="Helical" evidence="7">
    <location>
        <begin position="259"/>
        <end position="279"/>
    </location>
</feature>
<evidence type="ECO:0000256" key="7">
    <source>
        <dbReference type="SAM" id="Phobius"/>
    </source>
</evidence>
<dbReference type="EMBL" id="PCVY01000053">
    <property type="protein sequence ID" value="PIQ86049.1"/>
    <property type="molecule type" value="Genomic_DNA"/>
</dbReference>
<evidence type="ECO:0000256" key="6">
    <source>
        <dbReference type="ARBA" id="ARBA00023136"/>
    </source>
</evidence>
<feature type="transmembrane region" description="Helical" evidence="7">
    <location>
        <begin position="52"/>
        <end position="75"/>
    </location>
</feature>
<organism evidence="9 10">
    <name type="scientific">Candidatus Abzuiibacterium crystallinum</name>
    <dbReference type="NCBI Taxonomy" id="1974748"/>
    <lineage>
        <taxon>Bacteria</taxon>
        <taxon>Pseudomonadati</taxon>
        <taxon>Candidatus Omnitrophota</taxon>
        <taxon>Candidatus Abzuiibacterium</taxon>
    </lineage>
</organism>
<accession>A0A2H0LNQ7</accession>
<dbReference type="PROSITE" id="PS51352">
    <property type="entry name" value="THIOREDOXIN_2"/>
    <property type="match status" value="1"/>
</dbReference>
<dbReference type="InterPro" id="IPR013766">
    <property type="entry name" value="Thioredoxin_domain"/>
</dbReference>
<gene>
    <name evidence="9" type="ORF">COV74_06345</name>
</gene>
<keyword evidence="2" id="KW-1003">Cell membrane</keyword>
<keyword evidence="6 7" id="KW-0472">Membrane</keyword>
<dbReference type="Pfam" id="PF13098">
    <property type="entry name" value="Thioredoxin_2"/>
    <property type="match status" value="1"/>
</dbReference>
<evidence type="ECO:0000256" key="3">
    <source>
        <dbReference type="ARBA" id="ARBA00022692"/>
    </source>
</evidence>
<dbReference type="InterPro" id="IPR003834">
    <property type="entry name" value="Cyt_c_assmbl_TM_dom"/>
</dbReference>
<dbReference type="InterPro" id="IPR012336">
    <property type="entry name" value="Thioredoxin-like_fold"/>
</dbReference>
<evidence type="ECO:0000256" key="2">
    <source>
        <dbReference type="ARBA" id="ARBA00022475"/>
    </source>
</evidence>
<evidence type="ECO:0000256" key="5">
    <source>
        <dbReference type="ARBA" id="ARBA00022989"/>
    </source>
</evidence>
<feature type="transmembrane region" description="Helical" evidence="7">
    <location>
        <begin position="12"/>
        <end position="31"/>
    </location>
</feature>
<dbReference type="InterPro" id="IPR035671">
    <property type="entry name" value="DsbD_gamma"/>
</dbReference>
<dbReference type="GO" id="GO:0045454">
    <property type="term" value="P:cell redox homeostasis"/>
    <property type="evidence" value="ECO:0007669"/>
    <property type="project" value="TreeGrafter"/>
</dbReference>
<feature type="transmembrane region" description="Helical" evidence="7">
    <location>
        <begin position="169"/>
        <end position="187"/>
    </location>
</feature>
<evidence type="ECO:0000313" key="10">
    <source>
        <dbReference type="Proteomes" id="UP000230859"/>
    </source>
</evidence>
<evidence type="ECO:0000256" key="1">
    <source>
        <dbReference type="ARBA" id="ARBA00004651"/>
    </source>
</evidence>
<dbReference type="PANTHER" id="PTHR32234">
    <property type="entry name" value="THIOL:DISULFIDE INTERCHANGE PROTEIN DSBD"/>
    <property type="match status" value="1"/>
</dbReference>
<dbReference type="Gene3D" id="3.40.30.10">
    <property type="entry name" value="Glutaredoxin"/>
    <property type="match status" value="1"/>
</dbReference>